<dbReference type="SUPFAM" id="SSF46785">
    <property type="entry name" value="Winged helix' DNA-binding domain"/>
    <property type="match status" value="1"/>
</dbReference>
<organism evidence="7 8">
    <name type="scientific">Juglans regia</name>
    <name type="common">English walnut</name>
    <dbReference type="NCBI Taxonomy" id="51240"/>
    <lineage>
        <taxon>Eukaryota</taxon>
        <taxon>Viridiplantae</taxon>
        <taxon>Streptophyta</taxon>
        <taxon>Embryophyta</taxon>
        <taxon>Tracheophyta</taxon>
        <taxon>Spermatophyta</taxon>
        <taxon>Magnoliopsida</taxon>
        <taxon>eudicotyledons</taxon>
        <taxon>Gunneridae</taxon>
        <taxon>Pentapetalae</taxon>
        <taxon>rosids</taxon>
        <taxon>fabids</taxon>
        <taxon>Fagales</taxon>
        <taxon>Juglandaceae</taxon>
        <taxon>Juglans</taxon>
    </lineage>
</organism>
<dbReference type="Proteomes" id="UP000235220">
    <property type="component" value="Chromosome 15"/>
</dbReference>
<dbReference type="Gene3D" id="3.80.10.10">
    <property type="entry name" value="Ribonuclease Inhibitor"/>
    <property type="match status" value="3"/>
</dbReference>
<dbReference type="GeneID" id="118344709"/>
<dbReference type="InterPro" id="IPR042197">
    <property type="entry name" value="Apaf_helical"/>
</dbReference>
<dbReference type="PANTHER" id="PTHR11017">
    <property type="entry name" value="LEUCINE-RICH REPEAT-CONTAINING PROTEIN"/>
    <property type="match status" value="1"/>
</dbReference>
<dbReference type="Pfam" id="PF00931">
    <property type="entry name" value="NB-ARC"/>
    <property type="match status" value="1"/>
</dbReference>
<name>A0A6P9EFW2_JUGRE</name>
<dbReference type="AlphaFoldDB" id="A0A6P9EFW2"/>
<sequence length="918" mass="105868">MESRVRDIHDILLRVGVNDTRILGIYGTGGIGKTNLSKEIYNTFTDQFENCCFLANVRETSKSEYGLIQLQFTLLCEILGDWSLKVRNEDEGMGLIKKMLWSKRVLLVLDDLDQSVKVETLLGGCDWFGLGSLIIITTRDENLLTSNNVHLRYKVEELDRDEALQLFCWNAFKNKNPSHDFVEITKNVLHYVGGLPLALTVLGSDLYSRDIHYWISALEKYKKIPPKDILKKLRISYDGLDESEKSIFLDIACFFTGEEEEYVTKVLDGCGFFPNCGMKVLVDKSLITISEWGRLIMHDLLKDMGREIVRQESPEEPEKRSRLWFHEDVRHVLEETKGTNKIQGILIEFPKQDWIDLNPETFSAMKRLRIFINRNARFSREPNYLSNELRILDWRSYPGYSFPQNFNGEKLVVLKMYESLFKELGDGLKSFQNLKIMRFSKCKFLTKIPDMSGLHTLEDLNIEYCNNLVEVHQSIGFLDKLVNLSIVNCHSLTRFPKSLKLRSLKHLRLSCCGRLEKFPEIDSEMKRLTFVSLEDMTAIEELPSSIGNLTSLEYLVINGCYKLSWHLLNSISQLQHLCGLSFSCWSHETQSPFIPSSIYIAFPDLESLSLSTRTLSKIDHFSLSIGRYSTLKTLNICESNNVILPKWLKRFVGLRELELSYCEQLKEISELPPNIEILDARGCRSLEIFPEVSKKFEFNTSSLRNLRLVNLSGCHNMVVNPIRFEENLEDQDADCSLTFSGNKIPDWDYHCKLEIPNSYVCDGINVNLVYSDEIKGFIACAAVQSDPSQGFSITNPMHVKIYYNGVYQYDKYITCFTWDSDDLLLYYHKLDHVEHFKSVGGILQLKFQIRGRVLIRSFGIRVVRKQKETNTLQDVTSWSPCVNIQPSSETRIIELYPESNEENPNVVLELGAPFSREA</sequence>
<keyword evidence="3" id="KW-0611">Plant defense</keyword>
<dbReference type="SUPFAM" id="SSF52058">
    <property type="entry name" value="L domain-like"/>
    <property type="match status" value="1"/>
</dbReference>
<dbReference type="InterPro" id="IPR032675">
    <property type="entry name" value="LRR_dom_sf"/>
</dbReference>
<dbReference type="Gene3D" id="3.40.50.300">
    <property type="entry name" value="P-loop containing nucleotide triphosphate hydrolases"/>
    <property type="match status" value="1"/>
</dbReference>
<evidence type="ECO:0000256" key="2">
    <source>
        <dbReference type="ARBA" id="ARBA00022737"/>
    </source>
</evidence>
<dbReference type="RefSeq" id="XP_035541722.1">
    <property type="nucleotide sequence ID" value="XM_035685829.1"/>
</dbReference>
<evidence type="ECO:0000259" key="6">
    <source>
        <dbReference type="Pfam" id="PF23286"/>
    </source>
</evidence>
<evidence type="ECO:0000313" key="8">
    <source>
        <dbReference type="RefSeq" id="XP_035541722.1"/>
    </source>
</evidence>
<feature type="domain" description="Disease resistance protein RPS4B/Roq1-like leucine-rich repeats" evidence="6">
    <location>
        <begin position="501"/>
        <end position="689"/>
    </location>
</feature>
<dbReference type="Gene3D" id="1.10.8.430">
    <property type="entry name" value="Helical domain of apoptotic protease-activating factors"/>
    <property type="match status" value="1"/>
</dbReference>
<dbReference type="PRINTS" id="PR00364">
    <property type="entry name" value="DISEASERSIST"/>
</dbReference>
<accession>A0A6P9EFW2</accession>
<feature type="domain" description="NB-ARC" evidence="4">
    <location>
        <begin position="2"/>
        <end position="175"/>
    </location>
</feature>
<keyword evidence="1" id="KW-0433">Leucine-rich repeat</keyword>
<dbReference type="InterPro" id="IPR027417">
    <property type="entry name" value="P-loop_NTPase"/>
</dbReference>
<evidence type="ECO:0000313" key="7">
    <source>
        <dbReference type="Proteomes" id="UP000235220"/>
    </source>
</evidence>
<proteinExistence type="predicted"/>
<dbReference type="PANTHER" id="PTHR11017:SF570">
    <property type="entry name" value="DISEASE RESISTANCE PROTEIN (TIR-NBS CLASS)-RELATED"/>
    <property type="match status" value="1"/>
</dbReference>
<dbReference type="InParanoid" id="A0A6P9EFW2"/>
<dbReference type="Pfam" id="PF23282">
    <property type="entry name" value="WHD_ROQ1"/>
    <property type="match status" value="1"/>
</dbReference>
<keyword evidence="7" id="KW-1185">Reference proteome</keyword>
<dbReference type="OrthoDB" id="1357022at2759"/>
<protein>
    <submittedName>
        <fullName evidence="8">TMV resistance protein N-like</fullName>
    </submittedName>
</protein>
<dbReference type="GO" id="GO:0043531">
    <property type="term" value="F:ADP binding"/>
    <property type="evidence" value="ECO:0007669"/>
    <property type="project" value="InterPro"/>
</dbReference>
<evidence type="ECO:0000256" key="1">
    <source>
        <dbReference type="ARBA" id="ARBA00022614"/>
    </source>
</evidence>
<dbReference type="InterPro" id="IPR044974">
    <property type="entry name" value="Disease_R_plants"/>
</dbReference>
<dbReference type="InterPro" id="IPR058546">
    <property type="entry name" value="RPS4B/Roq1-like_LRR"/>
</dbReference>
<evidence type="ECO:0000259" key="4">
    <source>
        <dbReference type="Pfam" id="PF00931"/>
    </source>
</evidence>
<reference evidence="8" key="1">
    <citation type="submission" date="2025-08" db="UniProtKB">
        <authorList>
            <consortium name="RefSeq"/>
        </authorList>
    </citation>
    <scope>IDENTIFICATION</scope>
    <source>
        <tissue evidence="8">Leaves</tissue>
    </source>
</reference>
<gene>
    <name evidence="8" type="primary">LOC118344709</name>
</gene>
<dbReference type="InterPro" id="IPR036390">
    <property type="entry name" value="WH_DNA-bd_sf"/>
</dbReference>
<dbReference type="Pfam" id="PF23286">
    <property type="entry name" value="LRR_13"/>
    <property type="match status" value="1"/>
</dbReference>
<dbReference type="InterPro" id="IPR002182">
    <property type="entry name" value="NB-ARC"/>
</dbReference>
<feature type="domain" description="Disease resistance protein Roq1-like winged-helix" evidence="5">
    <location>
        <begin position="242"/>
        <end position="313"/>
    </location>
</feature>
<evidence type="ECO:0000256" key="3">
    <source>
        <dbReference type="ARBA" id="ARBA00022821"/>
    </source>
</evidence>
<keyword evidence="2" id="KW-0677">Repeat</keyword>
<dbReference type="SUPFAM" id="SSF52540">
    <property type="entry name" value="P-loop containing nucleoside triphosphate hydrolases"/>
    <property type="match status" value="1"/>
</dbReference>
<dbReference type="InterPro" id="IPR058192">
    <property type="entry name" value="WHD_ROQ1-like"/>
</dbReference>
<dbReference type="GO" id="GO:0006952">
    <property type="term" value="P:defense response"/>
    <property type="evidence" value="ECO:0007669"/>
    <property type="project" value="InterPro"/>
</dbReference>
<dbReference type="KEGG" id="jre:118344709"/>
<evidence type="ECO:0000259" key="5">
    <source>
        <dbReference type="Pfam" id="PF23282"/>
    </source>
</evidence>